<feature type="domain" description="NIPSNAP" evidence="2">
    <location>
        <begin position="5"/>
        <end position="102"/>
    </location>
</feature>
<evidence type="ECO:0000313" key="4">
    <source>
        <dbReference type="Proteomes" id="UP000094622"/>
    </source>
</evidence>
<comment type="similarity">
    <text evidence="1">Belongs to the NipSnap family.</text>
</comment>
<dbReference type="RefSeq" id="WP_069306335.1">
    <property type="nucleotide sequence ID" value="NZ_MCRJ01000026.1"/>
</dbReference>
<organism evidence="3 4">
    <name type="scientific">Methylobrevis pamukkalensis</name>
    <dbReference type="NCBI Taxonomy" id="1439726"/>
    <lineage>
        <taxon>Bacteria</taxon>
        <taxon>Pseudomonadati</taxon>
        <taxon>Pseudomonadota</taxon>
        <taxon>Alphaproteobacteria</taxon>
        <taxon>Hyphomicrobiales</taxon>
        <taxon>Pleomorphomonadaceae</taxon>
        <taxon>Methylobrevis</taxon>
    </lineage>
</organism>
<comment type="caution">
    <text evidence="3">The sequence shown here is derived from an EMBL/GenBank/DDBJ whole genome shotgun (WGS) entry which is preliminary data.</text>
</comment>
<dbReference type="InterPro" id="IPR011008">
    <property type="entry name" value="Dimeric_a/b-barrel"/>
</dbReference>
<dbReference type="PANTHER" id="PTHR21017">
    <property type="entry name" value="NIPSNAP-RELATED"/>
    <property type="match status" value="1"/>
</dbReference>
<dbReference type="InterPro" id="IPR051557">
    <property type="entry name" value="NipSnap_domain"/>
</dbReference>
<name>A0A1E3H6V1_9HYPH</name>
<dbReference type="AlphaFoldDB" id="A0A1E3H6V1"/>
<evidence type="ECO:0000259" key="2">
    <source>
        <dbReference type="Pfam" id="PF07978"/>
    </source>
</evidence>
<reference evidence="3 4" key="1">
    <citation type="submission" date="2016-07" db="EMBL/GenBank/DDBJ databases">
        <title>Draft Genome Sequence of Methylobrevis pamukkalensis PK2.</title>
        <authorList>
            <person name="Vasilenko O.V."/>
            <person name="Doronina N.V."/>
            <person name="Shmareva M.N."/>
            <person name="Tarlachkov S.V."/>
            <person name="Mustakhimov I."/>
            <person name="Trotsenko Y.A."/>
        </authorList>
    </citation>
    <scope>NUCLEOTIDE SEQUENCE [LARGE SCALE GENOMIC DNA]</scope>
    <source>
        <strain evidence="3 4">PK2</strain>
    </source>
</reference>
<evidence type="ECO:0000256" key="1">
    <source>
        <dbReference type="ARBA" id="ARBA00005291"/>
    </source>
</evidence>
<dbReference type="EMBL" id="MCRJ01000026">
    <property type="protein sequence ID" value="ODN71231.1"/>
    <property type="molecule type" value="Genomic_DNA"/>
</dbReference>
<sequence>MIFDHRTYTAVPNKLQTFLDLYEKEGLPMQRHYLGEPFGFFQSHIGDLFRTVHLWKFDSLADREARRGAMEADPNWTAYRQRVVEASVLTDMRNQILKPVSFFEVK</sequence>
<proteinExistence type="inferred from homology"/>
<keyword evidence="4" id="KW-1185">Reference proteome</keyword>
<dbReference type="Proteomes" id="UP000094622">
    <property type="component" value="Unassembled WGS sequence"/>
</dbReference>
<dbReference type="PANTHER" id="PTHR21017:SF17">
    <property type="entry name" value="PROTEIN NIPSNAP"/>
    <property type="match status" value="1"/>
</dbReference>
<protein>
    <recommendedName>
        <fullName evidence="2">NIPSNAP domain-containing protein</fullName>
    </recommendedName>
</protein>
<dbReference type="OrthoDB" id="4124121at2"/>
<dbReference type="InterPro" id="IPR012577">
    <property type="entry name" value="NIPSNAP"/>
</dbReference>
<dbReference type="SUPFAM" id="SSF54909">
    <property type="entry name" value="Dimeric alpha+beta barrel"/>
    <property type="match status" value="1"/>
</dbReference>
<gene>
    <name evidence="3" type="ORF">A6302_01428</name>
</gene>
<evidence type="ECO:0000313" key="3">
    <source>
        <dbReference type="EMBL" id="ODN71231.1"/>
    </source>
</evidence>
<accession>A0A1E3H6V1</accession>
<dbReference type="Gene3D" id="3.30.70.100">
    <property type="match status" value="1"/>
</dbReference>
<dbReference type="Pfam" id="PF07978">
    <property type="entry name" value="NIPSNAP"/>
    <property type="match status" value="1"/>
</dbReference>